<proteinExistence type="predicted"/>
<evidence type="ECO:0000256" key="2">
    <source>
        <dbReference type="ARBA" id="ARBA00022679"/>
    </source>
</evidence>
<dbReference type="PANTHER" id="PTHR24055">
    <property type="entry name" value="MITOGEN-ACTIVATED PROTEIN KINASE"/>
    <property type="match status" value="1"/>
</dbReference>
<keyword evidence="2" id="KW-0808">Transferase</keyword>
<evidence type="ECO:0000256" key="4">
    <source>
        <dbReference type="ARBA" id="ARBA00022777"/>
    </source>
</evidence>
<accession>A0A9P7CWG4</accession>
<dbReference type="GO" id="GO:0004674">
    <property type="term" value="F:protein serine/threonine kinase activity"/>
    <property type="evidence" value="ECO:0007669"/>
    <property type="project" value="UniProtKB-KW"/>
</dbReference>
<keyword evidence="5" id="KW-0067">ATP-binding</keyword>
<protein>
    <submittedName>
        <fullName evidence="8">Kinase-like protein</fullName>
    </submittedName>
</protein>
<feature type="compositionally biased region" description="Polar residues" evidence="6">
    <location>
        <begin position="1"/>
        <end position="22"/>
    </location>
</feature>
<dbReference type="GO" id="GO:0005524">
    <property type="term" value="F:ATP binding"/>
    <property type="evidence" value="ECO:0007669"/>
    <property type="project" value="UniProtKB-KW"/>
</dbReference>
<dbReference type="InterPro" id="IPR008271">
    <property type="entry name" value="Ser/Thr_kinase_AS"/>
</dbReference>
<comment type="caution">
    <text evidence="8">The sequence shown here is derived from an EMBL/GenBank/DDBJ whole genome shotgun (WGS) entry which is preliminary data.</text>
</comment>
<keyword evidence="4 8" id="KW-0418">Kinase</keyword>
<evidence type="ECO:0000256" key="5">
    <source>
        <dbReference type="ARBA" id="ARBA00022840"/>
    </source>
</evidence>
<evidence type="ECO:0000259" key="7">
    <source>
        <dbReference type="PROSITE" id="PS50011"/>
    </source>
</evidence>
<sequence>MSPETQNDGQGQEQSGSGLPRTTSEKVYATGGLISSVGIPHVSIHVGNLILGDSTTSSQRSFIVIKNIGEGSFGSVFLCDWHGKLPHEVPPPFATHIDGVARPEWTGMRLVAVKKLKRRFEHGWGECQYLKELKALRALTPHPCIVPLYDVFLSSETSELYFIFEAMEGNLYRFMRARKGRPLATGLLSCIFQQIAAGLHHIHSSGYFHRDMKPENILVATSGRLQSQPDEGEQNDVSVICKIADFDSAREISSIPPYTEYVSARWYRAPEVLLKQRDYSTPVDMWALGAIMAELVNLRPIFPGSGEVDQMNRIIKVLGDPADYGVDEHGRSYGGGPWSFGLELARRLAFKFPQTEPRNIYAIFDKKTPRRLVDCISDLLKFDPSLRLTSQQCLAHECLRECLPENLPCMVPGQTFHSHQLSIAHDSHMINTTLEPAVGMK</sequence>
<dbReference type="EMBL" id="JABBWD010000093">
    <property type="protein sequence ID" value="KAG1766714.1"/>
    <property type="molecule type" value="Genomic_DNA"/>
</dbReference>
<keyword evidence="9" id="KW-1185">Reference proteome</keyword>
<dbReference type="InterPro" id="IPR011009">
    <property type="entry name" value="Kinase-like_dom_sf"/>
</dbReference>
<dbReference type="InterPro" id="IPR000719">
    <property type="entry name" value="Prot_kinase_dom"/>
</dbReference>
<dbReference type="InterPro" id="IPR050117">
    <property type="entry name" value="MAPK"/>
</dbReference>
<dbReference type="FunFam" id="1.10.510.10:FF:000624">
    <property type="entry name" value="Mitogen-activated protein kinase"/>
    <property type="match status" value="1"/>
</dbReference>
<name>A0A9P7CWG4_9AGAM</name>
<keyword evidence="1" id="KW-0723">Serine/threonine-protein kinase</keyword>
<dbReference type="Pfam" id="PF00069">
    <property type="entry name" value="Pkinase"/>
    <property type="match status" value="1"/>
</dbReference>
<dbReference type="Gene3D" id="1.10.510.10">
    <property type="entry name" value="Transferase(Phosphotransferase) domain 1"/>
    <property type="match status" value="1"/>
</dbReference>
<dbReference type="SUPFAM" id="SSF56112">
    <property type="entry name" value="Protein kinase-like (PK-like)"/>
    <property type="match status" value="1"/>
</dbReference>
<evidence type="ECO:0000256" key="3">
    <source>
        <dbReference type="ARBA" id="ARBA00022741"/>
    </source>
</evidence>
<evidence type="ECO:0000313" key="9">
    <source>
        <dbReference type="Proteomes" id="UP000714275"/>
    </source>
</evidence>
<evidence type="ECO:0000313" key="8">
    <source>
        <dbReference type="EMBL" id="KAG1766714.1"/>
    </source>
</evidence>
<reference evidence="8" key="1">
    <citation type="journal article" date="2020" name="New Phytol.">
        <title>Comparative genomics reveals dynamic genome evolution in host specialist ectomycorrhizal fungi.</title>
        <authorList>
            <person name="Lofgren L.A."/>
            <person name="Nguyen N.H."/>
            <person name="Vilgalys R."/>
            <person name="Ruytinx J."/>
            <person name="Liao H.L."/>
            <person name="Branco S."/>
            <person name="Kuo A."/>
            <person name="LaButti K."/>
            <person name="Lipzen A."/>
            <person name="Andreopoulos W."/>
            <person name="Pangilinan J."/>
            <person name="Riley R."/>
            <person name="Hundley H."/>
            <person name="Na H."/>
            <person name="Barry K."/>
            <person name="Grigoriev I.V."/>
            <person name="Stajich J.E."/>
            <person name="Kennedy P.G."/>
        </authorList>
    </citation>
    <scope>NUCLEOTIDE SEQUENCE</scope>
    <source>
        <strain evidence="8">DOB743</strain>
    </source>
</reference>
<organism evidence="8 9">
    <name type="scientific">Suillus placidus</name>
    <dbReference type="NCBI Taxonomy" id="48579"/>
    <lineage>
        <taxon>Eukaryota</taxon>
        <taxon>Fungi</taxon>
        <taxon>Dikarya</taxon>
        <taxon>Basidiomycota</taxon>
        <taxon>Agaricomycotina</taxon>
        <taxon>Agaricomycetes</taxon>
        <taxon>Agaricomycetidae</taxon>
        <taxon>Boletales</taxon>
        <taxon>Suillineae</taxon>
        <taxon>Suillaceae</taxon>
        <taxon>Suillus</taxon>
    </lineage>
</organism>
<dbReference type="PROSITE" id="PS50011">
    <property type="entry name" value="PROTEIN_KINASE_DOM"/>
    <property type="match status" value="1"/>
</dbReference>
<keyword evidence="3" id="KW-0547">Nucleotide-binding</keyword>
<feature type="domain" description="Protein kinase" evidence="7">
    <location>
        <begin position="62"/>
        <end position="399"/>
    </location>
</feature>
<dbReference type="Proteomes" id="UP000714275">
    <property type="component" value="Unassembled WGS sequence"/>
</dbReference>
<gene>
    <name evidence="8" type="ORF">EV702DRAFT_1149121</name>
</gene>
<feature type="region of interest" description="Disordered" evidence="6">
    <location>
        <begin position="1"/>
        <end position="23"/>
    </location>
</feature>
<dbReference type="Gene3D" id="3.30.200.20">
    <property type="entry name" value="Phosphorylase Kinase, domain 1"/>
    <property type="match status" value="1"/>
</dbReference>
<evidence type="ECO:0000256" key="1">
    <source>
        <dbReference type="ARBA" id="ARBA00022527"/>
    </source>
</evidence>
<dbReference type="OrthoDB" id="2158884at2759"/>
<dbReference type="AlphaFoldDB" id="A0A9P7CWG4"/>
<dbReference type="SMART" id="SM00220">
    <property type="entry name" value="S_TKc"/>
    <property type="match status" value="1"/>
</dbReference>
<evidence type="ECO:0000256" key="6">
    <source>
        <dbReference type="SAM" id="MobiDB-lite"/>
    </source>
</evidence>
<dbReference type="PROSITE" id="PS00108">
    <property type="entry name" value="PROTEIN_KINASE_ST"/>
    <property type="match status" value="1"/>
</dbReference>